<dbReference type="EMBL" id="CP013926">
    <property type="protein sequence ID" value="AMJ73880.1"/>
    <property type="molecule type" value="Genomic_DNA"/>
</dbReference>
<dbReference type="InterPro" id="IPR046799">
    <property type="entry name" value="ROXA-like_wH"/>
</dbReference>
<dbReference type="Gene3D" id="2.60.120.650">
    <property type="entry name" value="Cupin"/>
    <property type="match status" value="1"/>
</dbReference>
<comment type="cofactor">
    <cofactor evidence="1">
        <name>Fe(2+)</name>
        <dbReference type="ChEBI" id="CHEBI:29033"/>
    </cofactor>
</comment>
<dbReference type="Pfam" id="PF08007">
    <property type="entry name" value="JmjC_2"/>
    <property type="match status" value="1"/>
</dbReference>
<dbReference type="SMART" id="SM00558">
    <property type="entry name" value="JmjC"/>
    <property type="match status" value="1"/>
</dbReference>
<organism evidence="7 8">
    <name type="scientific">Alteromonas stellipolaris</name>
    <dbReference type="NCBI Taxonomy" id="233316"/>
    <lineage>
        <taxon>Bacteria</taxon>
        <taxon>Pseudomonadati</taxon>
        <taxon>Pseudomonadota</taxon>
        <taxon>Gammaproteobacteria</taxon>
        <taxon>Alteromonadales</taxon>
        <taxon>Alteromonadaceae</taxon>
        <taxon>Alteromonas/Salinimonas group</taxon>
        <taxon>Alteromonas</taxon>
    </lineage>
</organism>
<evidence type="ECO:0000313" key="8">
    <source>
        <dbReference type="Proteomes" id="UP000056750"/>
    </source>
</evidence>
<name>A0ABN4LME7_9ALTE</name>
<keyword evidence="3" id="KW-0223">Dioxygenase</keyword>
<dbReference type="SUPFAM" id="SSF51197">
    <property type="entry name" value="Clavaminate synthase-like"/>
    <property type="match status" value="1"/>
</dbReference>
<keyword evidence="8" id="KW-1185">Reference proteome</keyword>
<dbReference type="Proteomes" id="UP000056750">
    <property type="component" value="Chromosome"/>
</dbReference>
<dbReference type="PANTHER" id="PTHR13096">
    <property type="entry name" value="MINA53 MYC INDUCED NUCLEAR ANTIGEN"/>
    <property type="match status" value="1"/>
</dbReference>
<proteinExistence type="predicted"/>
<gene>
    <name evidence="7" type="ORF">AVL57_07730</name>
</gene>
<evidence type="ECO:0000313" key="7">
    <source>
        <dbReference type="EMBL" id="AMJ73880.1"/>
    </source>
</evidence>
<dbReference type="InterPro" id="IPR003347">
    <property type="entry name" value="JmjC_dom"/>
</dbReference>
<keyword evidence="4" id="KW-0560">Oxidoreductase</keyword>
<reference evidence="7 8" key="1">
    <citation type="submission" date="2015-12" db="EMBL/GenBank/DDBJ databases">
        <title>Intraspecies pangenome expansion in the marine bacterium Alteromonas.</title>
        <authorList>
            <person name="Lopez-Perez M."/>
            <person name="Rodriguez-Valera F."/>
        </authorList>
    </citation>
    <scope>NUCLEOTIDE SEQUENCE [LARGE SCALE GENOMIC DNA]</scope>
    <source>
        <strain evidence="7 8">LMG 21861</strain>
    </source>
</reference>
<evidence type="ECO:0000256" key="3">
    <source>
        <dbReference type="ARBA" id="ARBA00022964"/>
    </source>
</evidence>
<evidence type="ECO:0000259" key="6">
    <source>
        <dbReference type="PROSITE" id="PS51184"/>
    </source>
</evidence>
<evidence type="ECO:0000256" key="2">
    <source>
        <dbReference type="ARBA" id="ARBA00022723"/>
    </source>
</evidence>
<dbReference type="Gene3D" id="3.40.366.30">
    <property type="entry name" value="50S ribosomal protein L16 arginine hydroxylase, Chain A, Domain 2"/>
    <property type="match status" value="1"/>
</dbReference>
<keyword evidence="5" id="KW-0408">Iron</keyword>
<dbReference type="PROSITE" id="PS51184">
    <property type="entry name" value="JMJC"/>
    <property type="match status" value="1"/>
</dbReference>
<evidence type="ECO:0000256" key="4">
    <source>
        <dbReference type="ARBA" id="ARBA00023002"/>
    </source>
</evidence>
<evidence type="ECO:0000256" key="1">
    <source>
        <dbReference type="ARBA" id="ARBA00001954"/>
    </source>
</evidence>
<evidence type="ECO:0000256" key="5">
    <source>
        <dbReference type="ARBA" id="ARBA00023004"/>
    </source>
</evidence>
<protein>
    <recommendedName>
        <fullName evidence="6">JmjC domain-containing protein</fullName>
    </recommendedName>
</protein>
<keyword evidence="2" id="KW-0479">Metal-binding</keyword>
<accession>A0ABN4LME7</accession>
<dbReference type="InterPro" id="IPR039994">
    <property type="entry name" value="NO66-like"/>
</dbReference>
<feature type="domain" description="JmjC" evidence="6">
    <location>
        <begin position="104"/>
        <end position="231"/>
    </location>
</feature>
<dbReference type="Pfam" id="PF20514">
    <property type="entry name" value="WHD_ROXA"/>
    <property type="match status" value="1"/>
</dbReference>
<sequence>MRGDYLMKEFDIEHFLFHYWQQKPVVLRGFFQDFEDPIDEHDLAGLAQEEEIDSRLLSFENTSGNPADGTGEWKVHQGPIHDFEAVCEGAWTLLVQSVDRYVHDVADILEPFRFLPNWRLDDLMVSFATKNAGVGAHIDQYDVFLVQGKGQRRWRVGKPGEYKEVFPHPKLRQIEGFDPIIDEVLNPGDVLYIPPGWPHDGKALEDCLTYSVGFRAPETAQLADSLSLMLETSDINLRFTDAGRTLSTTSAVVESSDIAALKQQLITAINSDDFTHALLESLSEQGLPEYPPEYLYTDSQIAAGFEEGVEFAPAPGVRALIATNVVNAEITSPSSDCRYFYVNGERFSYNKEDEQWVQLLVNNDVLFADILPDLPSFAFLATLTTLINKGYWEWIEA</sequence>
<dbReference type="PANTHER" id="PTHR13096:SF8">
    <property type="entry name" value="RIBOSOMAL OXYGENASE 1"/>
    <property type="match status" value="1"/>
</dbReference>